<dbReference type="Proteomes" id="UP000253772">
    <property type="component" value="Chromosome c2"/>
</dbReference>
<evidence type="ECO:0000256" key="2">
    <source>
        <dbReference type="ARBA" id="ARBA00008973"/>
    </source>
</evidence>
<dbReference type="InterPro" id="IPR004872">
    <property type="entry name" value="Lipoprotein_NlpA"/>
</dbReference>
<dbReference type="AlphaFoldDB" id="A0A482IWA1"/>
<gene>
    <name evidence="8" type="ORF">DDF84_027435</name>
</gene>
<evidence type="ECO:0000256" key="6">
    <source>
        <dbReference type="ARBA" id="ARBA00023288"/>
    </source>
</evidence>
<evidence type="ECO:0000313" key="8">
    <source>
        <dbReference type="EMBL" id="QBP13365.1"/>
    </source>
</evidence>
<proteinExistence type="inferred from homology"/>
<keyword evidence="6" id="KW-0449">Lipoprotein</keyword>
<dbReference type="Gene3D" id="3.40.190.10">
    <property type="entry name" value="Periplasmic binding protein-like II"/>
    <property type="match status" value="2"/>
</dbReference>
<dbReference type="Pfam" id="PF03180">
    <property type="entry name" value="Lipoprotein_9"/>
    <property type="match status" value="1"/>
</dbReference>
<feature type="signal peptide" evidence="7">
    <location>
        <begin position="1"/>
        <end position="29"/>
    </location>
</feature>
<organism evidence="8 9">
    <name type="scientific">Cupriavidus metallidurans</name>
    <dbReference type="NCBI Taxonomy" id="119219"/>
    <lineage>
        <taxon>Bacteria</taxon>
        <taxon>Pseudomonadati</taxon>
        <taxon>Pseudomonadota</taxon>
        <taxon>Betaproteobacteria</taxon>
        <taxon>Burkholderiales</taxon>
        <taxon>Burkholderiaceae</taxon>
        <taxon>Cupriavidus</taxon>
    </lineage>
</organism>
<evidence type="ECO:0000256" key="3">
    <source>
        <dbReference type="ARBA" id="ARBA00022729"/>
    </source>
</evidence>
<dbReference type="PANTHER" id="PTHR30429">
    <property type="entry name" value="D-METHIONINE-BINDING LIPOPROTEIN METQ"/>
    <property type="match status" value="1"/>
</dbReference>
<dbReference type="GO" id="GO:0016020">
    <property type="term" value="C:membrane"/>
    <property type="evidence" value="ECO:0007669"/>
    <property type="project" value="UniProtKB-SubCell"/>
</dbReference>
<dbReference type="EMBL" id="CP037901">
    <property type="protein sequence ID" value="QBP13365.1"/>
    <property type="molecule type" value="Genomic_DNA"/>
</dbReference>
<evidence type="ECO:0000256" key="1">
    <source>
        <dbReference type="ARBA" id="ARBA00004635"/>
    </source>
</evidence>
<name>A0A482IWA1_9BURK</name>
<dbReference type="SUPFAM" id="SSF53850">
    <property type="entry name" value="Periplasmic binding protein-like II"/>
    <property type="match status" value="1"/>
</dbReference>
<sequence>MAEKIHIHRRGVLTALLAMALPLPGSATAASGSVQPRYTVRIGVVAEPDSELVGAASDAALREGVRLETVRFASVAQANAAVTAGRIEANIAQDGPSLARAGSGLLPVAHTVTYPMGLYSRTLSDLRGLPPRSVVALPAEPSAQGRALLLLQGYGLIRISSDAGLSPRTTDIVENRRGLRWRAVAEARLAAVLDNAALVALPFATASAAGLAPARDALGMEDARVPFANVLAVRARDRDAPWLTPTVRGLHSEPVKTFILARFNDSVRRPW</sequence>
<accession>A0A482IWA1</accession>
<keyword evidence="3 7" id="KW-0732">Signal</keyword>
<evidence type="ECO:0000256" key="7">
    <source>
        <dbReference type="SAM" id="SignalP"/>
    </source>
</evidence>
<reference evidence="8 9" key="1">
    <citation type="submission" date="2019-03" db="EMBL/GenBank/DDBJ databases">
        <title>Comparative insights into the high quality Complete genome sequence of highly metal resistant Cupriavidus metallidurans strain BS1 isolated from a gold-copper mine.</title>
        <authorList>
            <person name="Mazhar H.S."/>
            <person name="Rensing C."/>
        </authorList>
    </citation>
    <scope>NUCLEOTIDE SEQUENCE [LARGE SCALE GENOMIC DNA]</scope>
    <source>
        <strain evidence="8 9">BS1</strain>
    </source>
</reference>
<dbReference type="PANTHER" id="PTHR30429:SF1">
    <property type="entry name" value="D-METHIONINE-BINDING LIPOPROTEIN METQ-RELATED"/>
    <property type="match status" value="1"/>
</dbReference>
<evidence type="ECO:0000256" key="5">
    <source>
        <dbReference type="ARBA" id="ARBA00023139"/>
    </source>
</evidence>
<comment type="subcellular location">
    <subcellularLocation>
        <location evidence="1">Membrane</location>
        <topology evidence="1">Lipid-anchor</topology>
    </subcellularLocation>
</comment>
<evidence type="ECO:0000313" key="9">
    <source>
        <dbReference type="Proteomes" id="UP000253772"/>
    </source>
</evidence>
<keyword evidence="5" id="KW-0564">Palmitate</keyword>
<protein>
    <submittedName>
        <fullName evidence="8">Metal ABC transporter substrate-binding protein</fullName>
    </submittedName>
</protein>
<keyword evidence="4" id="KW-0472">Membrane</keyword>
<dbReference type="OrthoDB" id="9812878at2"/>
<feature type="chain" id="PRO_5019810131" evidence="7">
    <location>
        <begin position="30"/>
        <end position="271"/>
    </location>
</feature>
<comment type="similarity">
    <text evidence="2">Belongs to the NlpA lipoprotein family.</text>
</comment>
<dbReference type="RefSeq" id="WP_017510921.1">
    <property type="nucleotide sequence ID" value="NZ_CP037901.1"/>
</dbReference>
<evidence type="ECO:0000256" key="4">
    <source>
        <dbReference type="ARBA" id="ARBA00023136"/>
    </source>
</evidence>